<keyword evidence="1" id="KW-0472">Membrane</keyword>
<dbReference type="InParanoid" id="Q6FVA5"/>
<gene>
    <name evidence="2" type="ordered locus">CAGL0E03498g</name>
</gene>
<keyword evidence="1" id="KW-0812">Transmembrane</keyword>
<reference evidence="2 3" key="1">
    <citation type="journal article" date="2004" name="Nature">
        <title>Genome evolution in yeasts.</title>
        <authorList>
            <consortium name="Genolevures"/>
            <person name="Dujon B."/>
            <person name="Sherman D."/>
            <person name="Fischer G."/>
            <person name="Durrens P."/>
            <person name="Casaregola S."/>
            <person name="Lafontaine I."/>
            <person name="de Montigny J."/>
            <person name="Marck C."/>
            <person name="Neuveglise C."/>
            <person name="Talla E."/>
            <person name="Goffard N."/>
            <person name="Frangeul L."/>
            <person name="Aigle M."/>
            <person name="Anthouard V."/>
            <person name="Babour A."/>
            <person name="Barbe V."/>
            <person name="Barnay S."/>
            <person name="Blanchin S."/>
            <person name="Beckerich J.M."/>
            <person name="Beyne E."/>
            <person name="Bleykasten C."/>
            <person name="Boisrame A."/>
            <person name="Boyer J."/>
            <person name="Cattolico L."/>
            <person name="Confanioleri F."/>
            <person name="de Daruvar A."/>
            <person name="Despons L."/>
            <person name="Fabre E."/>
            <person name="Fairhead C."/>
            <person name="Ferry-Dumazet H."/>
            <person name="Groppi A."/>
            <person name="Hantraye F."/>
            <person name="Hennequin C."/>
            <person name="Jauniaux N."/>
            <person name="Joyet P."/>
            <person name="Kachouri R."/>
            <person name="Kerrest A."/>
            <person name="Koszul R."/>
            <person name="Lemaire M."/>
            <person name="Lesur I."/>
            <person name="Ma L."/>
            <person name="Muller H."/>
            <person name="Nicaud J.M."/>
            <person name="Nikolski M."/>
            <person name="Oztas S."/>
            <person name="Ozier-Kalogeropoulos O."/>
            <person name="Pellenz S."/>
            <person name="Potier S."/>
            <person name="Richard G.F."/>
            <person name="Straub M.L."/>
            <person name="Suleau A."/>
            <person name="Swennene D."/>
            <person name="Tekaia F."/>
            <person name="Wesolowski-Louvel M."/>
            <person name="Westhof E."/>
            <person name="Wirth B."/>
            <person name="Zeniou-Meyer M."/>
            <person name="Zivanovic I."/>
            <person name="Bolotin-Fukuhara M."/>
            <person name="Thierry A."/>
            <person name="Bouchier C."/>
            <person name="Caudron B."/>
            <person name="Scarpelli C."/>
            <person name="Gaillardin C."/>
            <person name="Weissenbach J."/>
            <person name="Wincker P."/>
            <person name="Souciet J.L."/>
        </authorList>
    </citation>
    <scope>NUCLEOTIDE SEQUENCE [LARGE SCALE GENOMIC DNA]</scope>
    <source>
        <strain evidence="3">ATCC 2001 / BCRC 20586 / JCM 3761 / NBRC 0622 / NRRL Y-65 / CBS 138</strain>
    </source>
</reference>
<dbReference type="Proteomes" id="UP000002428">
    <property type="component" value="Chromosome E"/>
</dbReference>
<evidence type="ECO:0000256" key="1">
    <source>
        <dbReference type="SAM" id="Phobius"/>
    </source>
</evidence>
<evidence type="ECO:0000313" key="2">
    <source>
        <dbReference type="EMBL" id="CAG58758.1"/>
    </source>
</evidence>
<accession>Q6FVA5</accession>
<dbReference type="EMBL" id="CR380951">
    <property type="protein sequence ID" value="CAG58758.1"/>
    <property type="molecule type" value="Genomic_DNA"/>
</dbReference>
<keyword evidence="1" id="KW-1133">Transmembrane helix</keyword>
<name>Q6FVA5_CANGA</name>
<feature type="transmembrane region" description="Helical" evidence="1">
    <location>
        <begin position="46"/>
        <end position="65"/>
    </location>
</feature>
<dbReference type="AlphaFoldDB" id="Q6FVA5"/>
<dbReference type="KEGG" id="cgr:2887498"/>
<evidence type="ECO:0000313" key="3">
    <source>
        <dbReference type="Proteomes" id="UP000002428"/>
    </source>
</evidence>
<dbReference type="HOGENOM" id="CLU_1643462_0_0_1"/>
<protein>
    <submittedName>
        <fullName evidence="2">Uncharacterized protein</fullName>
    </submittedName>
</protein>
<keyword evidence="3" id="KW-1185">Reference proteome</keyword>
<sequence>MQDIREEMDDTVVIGDEDVLSTSSGSSVEVVEAPASSERPVLTPQIVALWATMMAVVLTVSVWYMQRYGYISTLTPIGGESVYVFKSAGGDSIKVVAPRGMQGQYMLDFDQGTMRRVLGDHTLVRSFYDVAERVRPRFKSGVSATRSLLKRYRDMLSQRIG</sequence>
<organism evidence="2 3">
    <name type="scientific">Candida glabrata (strain ATCC 2001 / BCRC 20586 / JCM 3761 / NBRC 0622 / NRRL Y-65 / CBS 138)</name>
    <name type="common">Yeast</name>
    <name type="synonym">Nakaseomyces glabratus</name>
    <dbReference type="NCBI Taxonomy" id="284593"/>
    <lineage>
        <taxon>Eukaryota</taxon>
        <taxon>Fungi</taxon>
        <taxon>Dikarya</taxon>
        <taxon>Ascomycota</taxon>
        <taxon>Saccharomycotina</taxon>
        <taxon>Saccharomycetes</taxon>
        <taxon>Saccharomycetales</taxon>
        <taxon>Saccharomycetaceae</taxon>
        <taxon>Nakaseomyces</taxon>
    </lineage>
</organism>
<proteinExistence type="predicted"/>